<dbReference type="STRING" id="1147123.SAMN05443428_1147"/>
<sequence length="215" mass="24752">MGERMNNNEKIINILEKEYKDARCALNFTTPFELLIATMLSAQTTDLTVNKATEILFKKYNTPEDFRRLDNKELEKYIKICGLYKTKAKNIIEASKKIVTDYDGKVPSTLEELIKLPGVGRKTANVVLSNAFNKDAIAVDTHVYRVSNRLGLSNSKDVNETEEQLMKNIPKEKWSNAHHWLIWHGRKICSAKNPKCSICPLNHICKYYNEIKENN</sequence>
<protein>
    <recommendedName>
        <fullName evidence="12">Endonuclease III</fullName>
        <ecNumber evidence="12">4.2.99.18</ecNumber>
    </recommendedName>
    <alternativeName>
        <fullName evidence="12">DNA-(apurinic or apyrimidinic site) lyase</fullName>
    </alternativeName>
</protein>
<gene>
    <name evidence="12" type="primary">nth</name>
    <name evidence="14" type="ORF">SAMN05443428_1147</name>
</gene>
<dbReference type="GO" id="GO:0051539">
    <property type="term" value="F:4 iron, 4 sulfur cluster binding"/>
    <property type="evidence" value="ECO:0007669"/>
    <property type="project" value="UniProtKB-UniRule"/>
</dbReference>
<evidence type="ECO:0000256" key="12">
    <source>
        <dbReference type="HAMAP-Rule" id="MF_00942"/>
    </source>
</evidence>
<accession>A0A1T4XV31</accession>
<keyword evidence="14" id="KW-0255">Endonuclease</keyword>
<feature type="binding site" evidence="12">
    <location>
        <position position="205"/>
    </location>
    <ligand>
        <name>[4Fe-4S] cluster</name>
        <dbReference type="ChEBI" id="CHEBI:49883"/>
    </ligand>
</feature>
<dbReference type="SUPFAM" id="SSF48150">
    <property type="entry name" value="DNA-glycosylase"/>
    <property type="match status" value="1"/>
</dbReference>
<comment type="function">
    <text evidence="12">DNA repair enzyme that has both DNA N-glycosylase activity and AP-lyase activity. The DNA N-glycosylase activity releases various damaged pyrimidines from DNA by cleaving the N-glycosidic bond, leaving an AP (apurinic/apyrimidinic) site. The AP-lyase activity cleaves the phosphodiester bond 3' to the AP site by a beta-elimination, leaving a 3'-terminal unsaturated sugar and a product with a terminal 5'-phosphate.</text>
</comment>
<dbReference type="FunFam" id="1.10.1670.10:FF:000001">
    <property type="entry name" value="Endonuclease III"/>
    <property type="match status" value="1"/>
</dbReference>
<dbReference type="PIRSF" id="PIRSF001435">
    <property type="entry name" value="Nth"/>
    <property type="match status" value="1"/>
</dbReference>
<evidence type="ECO:0000256" key="7">
    <source>
        <dbReference type="ARBA" id="ARBA00023014"/>
    </source>
</evidence>
<feature type="binding site" evidence="12">
    <location>
        <position position="199"/>
    </location>
    <ligand>
        <name>[4Fe-4S] cluster</name>
        <dbReference type="ChEBI" id="CHEBI:49883"/>
    </ligand>
</feature>
<comment type="similarity">
    <text evidence="1 12">Belongs to the Nth/MutY family.</text>
</comment>
<organism evidence="14 15">
    <name type="scientific">Caloramator quimbayensis</name>
    <dbReference type="NCBI Taxonomy" id="1147123"/>
    <lineage>
        <taxon>Bacteria</taxon>
        <taxon>Bacillati</taxon>
        <taxon>Bacillota</taxon>
        <taxon>Clostridia</taxon>
        <taxon>Eubacteriales</taxon>
        <taxon>Clostridiaceae</taxon>
        <taxon>Caloramator</taxon>
    </lineage>
</organism>
<dbReference type="GO" id="GO:0006285">
    <property type="term" value="P:base-excision repair, AP site formation"/>
    <property type="evidence" value="ECO:0007669"/>
    <property type="project" value="TreeGrafter"/>
</dbReference>
<dbReference type="InterPro" id="IPR000445">
    <property type="entry name" value="HhH_motif"/>
</dbReference>
<dbReference type="GO" id="GO:0019104">
    <property type="term" value="F:DNA N-glycosylase activity"/>
    <property type="evidence" value="ECO:0007669"/>
    <property type="project" value="UniProtKB-UniRule"/>
</dbReference>
<keyword evidence="2 12" id="KW-0004">4Fe-4S</keyword>
<keyword evidence="11 12" id="KW-0326">Glycosidase</keyword>
<proteinExistence type="inferred from homology"/>
<comment type="catalytic activity">
    <reaction evidence="12">
        <text>2'-deoxyribonucleotide-(2'-deoxyribose 5'-phosphate)-2'-deoxyribonucleotide-DNA = a 3'-end 2'-deoxyribonucleotide-(2,3-dehydro-2,3-deoxyribose 5'-phosphate)-DNA + a 5'-end 5'-phospho-2'-deoxyribonucleoside-DNA + H(+)</text>
        <dbReference type="Rhea" id="RHEA:66592"/>
        <dbReference type="Rhea" id="RHEA-COMP:13180"/>
        <dbReference type="Rhea" id="RHEA-COMP:16897"/>
        <dbReference type="Rhea" id="RHEA-COMP:17067"/>
        <dbReference type="ChEBI" id="CHEBI:15378"/>
        <dbReference type="ChEBI" id="CHEBI:136412"/>
        <dbReference type="ChEBI" id="CHEBI:157695"/>
        <dbReference type="ChEBI" id="CHEBI:167181"/>
        <dbReference type="EC" id="4.2.99.18"/>
    </reaction>
</comment>
<dbReference type="SMART" id="SM00478">
    <property type="entry name" value="ENDO3c"/>
    <property type="match status" value="1"/>
</dbReference>
<evidence type="ECO:0000256" key="4">
    <source>
        <dbReference type="ARBA" id="ARBA00022763"/>
    </source>
</evidence>
<evidence type="ECO:0000313" key="14">
    <source>
        <dbReference type="EMBL" id="SKA93416.1"/>
    </source>
</evidence>
<dbReference type="HAMAP" id="MF_00942">
    <property type="entry name" value="Nth"/>
    <property type="match status" value="1"/>
</dbReference>
<dbReference type="Gene3D" id="1.10.1670.10">
    <property type="entry name" value="Helix-hairpin-Helix base-excision DNA repair enzymes (C-terminal)"/>
    <property type="match status" value="1"/>
</dbReference>
<comment type="cofactor">
    <cofactor evidence="12">
        <name>[4Fe-4S] cluster</name>
        <dbReference type="ChEBI" id="CHEBI:49883"/>
    </cofactor>
    <text evidence="12">Binds 1 [4Fe-4S] cluster.</text>
</comment>
<dbReference type="InterPro" id="IPR005759">
    <property type="entry name" value="Nth"/>
</dbReference>
<keyword evidence="7 12" id="KW-0411">Iron-sulfur</keyword>
<evidence type="ECO:0000256" key="6">
    <source>
        <dbReference type="ARBA" id="ARBA00023004"/>
    </source>
</evidence>
<dbReference type="Pfam" id="PF00633">
    <property type="entry name" value="HHH"/>
    <property type="match status" value="1"/>
</dbReference>
<dbReference type="InterPro" id="IPR023170">
    <property type="entry name" value="HhH_base_excis_C"/>
</dbReference>
<feature type="binding site" evidence="12">
    <location>
        <position position="196"/>
    </location>
    <ligand>
        <name>[4Fe-4S] cluster</name>
        <dbReference type="ChEBI" id="CHEBI:49883"/>
    </ligand>
</feature>
<dbReference type="GO" id="GO:0046872">
    <property type="term" value="F:metal ion binding"/>
    <property type="evidence" value="ECO:0007669"/>
    <property type="project" value="UniProtKB-KW"/>
</dbReference>
<evidence type="ECO:0000313" key="15">
    <source>
        <dbReference type="Proteomes" id="UP000190105"/>
    </source>
</evidence>
<evidence type="ECO:0000256" key="9">
    <source>
        <dbReference type="ARBA" id="ARBA00023204"/>
    </source>
</evidence>
<dbReference type="Pfam" id="PF00730">
    <property type="entry name" value="HhH-GPD"/>
    <property type="match status" value="1"/>
</dbReference>
<dbReference type="Proteomes" id="UP000190105">
    <property type="component" value="Unassembled WGS sequence"/>
</dbReference>
<evidence type="ECO:0000259" key="13">
    <source>
        <dbReference type="SMART" id="SM00478"/>
    </source>
</evidence>
<evidence type="ECO:0000256" key="8">
    <source>
        <dbReference type="ARBA" id="ARBA00023125"/>
    </source>
</evidence>
<dbReference type="InterPro" id="IPR003651">
    <property type="entry name" value="Endonuclease3_FeS-loop_motif"/>
</dbReference>
<keyword evidence="14" id="KW-0540">Nuclease</keyword>
<dbReference type="CDD" id="cd00056">
    <property type="entry name" value="ENDO3c"/>
    <property type="match status" value="1"/>
</dbReference>
<keyword evidence="6 12" id="KW-0408">Iron</keyword>
<dbReference type="PROSITE" id="PS00764">
    <property type="entry name" value="ENDONUCLEASE_III_1"/>
    <property type="match status" value="1"/>
</dbReference>
<name>A0A1T4XV31_9CLOT</name>
<dbReference type="InterPro" id="IPR004035">
    <property type="entry name" value="Endouclease-III_FeS-bd_BS"/>
</dbReference>
<keyword evidence="8 12" id="KW-0238">DNA-binding</keyword>
<keyword evidence="3 12" id="KW-0479">Metal-binding</keyword>
<evidence type="ECO:0000256" key="1">
    <source>
        <dbReference type="ARBA" id="ARBA00008343"/>
    </source>
</evidence>
<evidence type="ECO:0000256" key="10">
    <source>
        <dbReference type="ARBA" id="ARBA00023239"/>
    </source>
</evidence>
<dbReference type="GO" id="GO:0140078">
    <property type="term" value="F:class I DNA-(apurinic or apyrimidinic site) endonuclease activity"/>
    <property type="evidence" value="ECO:0007669"/>
    <property type="project" value="UniProtKB-EC"/>
</dbReference>
<dbReference type="AlphaFoldDB" id="A0A1T4XV31"/>
<dbReference type="FunFam" id="1.10.340.30:FF:000001">
    <property type="entry name" value="Endonuclease III"/>
    <property type="match status" value="1"/>
</dbReference>
<dbReference type="InterPro" id="IPR003265">
    <property type="entry name" value="HhH-GPD_domain"/>
</dbReference>
<keyword evidence="10 12" id="KW-0456">Lyase</keyword>
<dbReference type="NCBIfam" id="TIGR01083">
    <property type="entry name" value="nth"/>
    <property type="match status" value="1"/>
</dbReference>
<evidence type="ECO:0000256" key="5">
    <source>
        <dbReference type="ARBA" id="ARBA00022801"/>
    </source>
</evidence>
<keyword evidence="15" id="KW-1185">Reference proteome</keyword>
<feature type="domain" description="HhH-GPD" evidence="13">
    <location>
        <begin position="40"/>
        <end position="187"/>
    </location>
</feature>
<dbReference type="PROSITE" id="PS01155">
    <property type="entry name" value="ENDONUCLEASE_III_2"/>
    <property type="match status" value="1"/>
</dbReference>
<evidence type="ECO:0000256" key="11">
    <source>
        <dbReference type="ARBA" id="ARBA00023295"/>
    </source>
</evidence>
<dbReference type="EC" id="4.2.99.18" evidence="12"/>
<dbReference type="GO" id="GO:0003677">
    <property type="term" value="F:DNA binding"/>
    <property type="evidence" value="ECO:0007669"/>
    <property type="project" value="UniProtKB-UniRule"/>
</dbReference>
<dbReference type="InterPro" id="IPR011257">
    <property type="entry name" value="DNA_glycosylase"/>
</dbReference>
<dbReference type="SMART" id="SM00525">
    <property type="entry name" value="FES"/>
    <property type="match status" value="1"/>
</dbReference>
<evidence type="ECO:0000256" key="2">
    <source>
        <dbReference type="ARBA" id="ARBA00022485"/>
    </source>
</evidence>
<evidence type="ECO:0000256" key="3">
    <source>
        <dbReference type="ARBA" id="ARBA00022723"/>
    </source>
</evidence>
<keyword evidence="5 12" id="KW-0378">Hydrolase</keyword>
<dbReference type="InterPro" id="IPR004036">
    <property type="entry name" value="Endonuclease-III-like_CS2"/>
</dbReference>
<feature type="binding site" evidence="12">
    <location>
        <position position="189"/>
    </location>
    <ligand>
        <name>[4Fe-4S] cluster</name>
        <dbReference type="ChEBI" id="CHEBI:49883"/>
    </ligand>
</feature>
<dbReference type="PANTHER" id="PTHR10359:SF18">
    <property type="entry name" value="ENDONUCLEASE III"/>
    <property type="match status" value="1"/>
</dbReference>
<keyword evidence="9 12" id="KW-0234">DNA repair</keyword>
<keyword evidence="4 12" id="KW-0227">DNA damage</keyword>
<reference evidence="15" key="1">
    <citation type="submission" date="2017-02" db="EMBL/GenBank/DDBJ databases">
        <authorList>
            <person name="Varghese N."/>
            <person name="Submissions S."/>
        </authorList>
    </citation>
    <scope>NUCLEOTIDE SEQUENCE [LARGE SCALE GENOMIC DNA]</scope>
    <source>
        <strain evidence="15">USBA 833</strain>
    </source>
</reference>
<dbReference type="EMBL" id="FUYH01000014">
    <property type="protein sequence ID" value="SKA93416.1"/>
    <property type="molecule type" value="Genomic_DNA"/>
</dbReference>
<dbReference type="Pfam" id="PF10576">
    <property type="entry name" value="EndIII_4Fe-2S"/>
    <property type="match status" value="1"/>
</dbReference>
<dbReference type="PANTHER" id="PTHR10359">
    <property type="entry name" value="A/G-SPECIFIC ADENINE GLYCOSYLASE/ENDONUCLEASE III"/>
    <property type="match status" value="1"/>
</dbReference>
<dbReference type="Gene3D" id="1.10.340.30">
    <property type="entry name" value="Hypothetical protein, domain 2"/>
    <property type="match status" value="1"/>
</dbReference>